<feature type="transmembrane region" description="Helical" evidence="1">
    <location>
        <begin position="52"/>
        <end position="76"/>
    </location>
</feature>
<keyword evidence="1" id="KW-1133">Transmembrane helix</keyword>
<dbReference type="EMBL" id="QUOU01000001">
    <property type="protein sequence ID" value="REL26380.1"/>
    <property type="molecule type" value="Genomic_DNA"/>
</dbReference>
<evidence type="ECO:0000313" key="3">
    <source>
        <dbReference type="Proteomes" id="UP000256478"/>
    </source>
</evidence>
<protein>
    <submittedName>
        <fullName evidence="2">DUF3392 domain-containing protein</fullName>
    </submittedName>
</protein>
<name>A0A3E0TPX5_9GAMM</name>
<dbReference type="InterPro" id="IPR021813">
    <property type="entry name" value="DUF3392"/>
</dbReference>
<feature type="transmembrane region" description="Helical" evidence="1">
    <location>
        <begin position="88"/>
        <end position="105"/>
    </location>
</feature>
<dbReference type="AlphaFoldDB" id="A0A3E0TPX5"/>
<organism evidence="2 3">
    <name type="scientific">Thalassotalea euphylliae</name>
    <dbReference type="NCBI Taxonomy" id="1655234"/>
    <lineage>
        <taxon>Bacteria</taxon>
        <taxon>Pseudomonadati</taxon>
        <taxon>Pseudomonadota</taxon>
        <taxon>Gammaproteobacteria</taxon>
        <taxon>Alteromonadales</taxon>
        <taxon>Colwelliaceae</taxon>
        <taxon>Thalassotalea</taxon>
    </lineage>
</organism>
<keyword evidence="1" id="KW-0472">Membrane</keyword>
<dbReference type="Pfam" id="PF11872">
    <property type="entry name" value="DUF3392"/>
    <property type="match status" value="1"/>
</dbReference>
<sequence length="111" mass="12274">MQAQLMELASQLGLWFRPYQSQCAMAIIATLLVLFGGEISQSIRQLIKQQHLVVRTLIFVVVCAFGYGAATVWLSALLTDLLARIPTPYLVPAVVSVFVGLGLYAQKQRHI</sequence>
<reference evidence="2 3" key="1">
    <citation type="submission" date="2018-08" db="EMBL/GenBank/DDBJ databases">
        <title>Thalassotalea euphylliae genome.</title>
        <authorList>
            <person name="Summers S."/>
            <person name="Rice S.A."/>
            <person name="Freckelton M.L."/>
            <person name="Nedved B.T."/>
            <person name="Hadfield M.G."/>
        </authorList>
    </citation>
    <scope>NUCLEOTIDE SEQUENCE [LARGE SCALE GENOMIC DNA]</scope>
    <source>
        <strain evidence="2 3">H1</strain>
    </source>
</reference>
<dbReference type="OrthoDB" id="6196761at2"/>
<evidence type="ECO:0000256" key="1">
    <source>
        <dbReference type="SAM" id="Phobius"/>
    </source>
</evidence>
<keyword evidence="1" id="KW-0812">Transmembrane</keyword>
<comment type="caution">
    <text evidence="2">The sequence shown here is derived from an EMBL/GenBank/DDBJ whole genome shotgun (WGS) entry which is preliminary data.</text>
</comment>
<proteinExistence type="predicted"/>
<evidence type="ECO:0000313" key="2">
    <source>
        <dbReference type="EMBL" id="REL26380.1"/>
    </source>
</evidence>
<feature type="transmembrane region" description="Helical" evidence="1">
    <location>
        <begin position="19"/>
        <end position="40"/>
    </location>
</feature>
<accession>A0A3E0TPX5</accession>
<gene>
    <name evidence="2" type="ORF">DXX93_07170</name>
</gene>
<dbReference type="Proteomes" id="UP000256478">
    <property type="component" value="Unassembled WGS sequence"/>
</dbReference>
<dbReference type="RefSeq" id="WP_116007497.1">
    <property type="nucleotide sequence ID" value="NZ_QUOU01000001.1"/>
</dbReference>